<sequence>MSKKQTQAQFAGMTPEGRYDFLVEQVKEHKELWVLQDNDGCVMLTTDDEDCIPVWPSEETASLWAVDDWQDCRPLSIGLAEWLERWVPGMEDDELYVAVFPMLEDLGVVIPPHELEQRLAPKTRH</sequence>
<dbReference type="KEGG" id="salg:BS332_01310"/>
<dbReference type="STRING" id="38313.GCA_000947195_03199"/>
<evidence type="ECO:0000313" key="1">
    <source>
        <dbReference type="EMBL" id="BCV46091.1"/>
    </source>
</evidence>
<dbReference type="InterPro" id="IPR021284">
    <property type="entry name" value="DUF2750"/>
</dbReference>
<dbReference type="GeneID" id="93810241"/>
<accession>A0A380AJE2</accession>
<accession>A0A2T3H3N0</accession>
<dbReference type="AlphaFoldDB" id="A0A2T3H3N0"/>
<name>A0A2T3H3N0_9GAMM</name>
<evidence type="ECO:0000313" key="2">
    <source>
        <dbReference type="EMBL" id="SUI81755.1"/>
    </source>
</evidence>
<protein>
    <submittedName>
        <fullName evidence="1">DUF2750 domain-containing protein</fullName>
    </submittedName>
    <submittedName>
        <fullName evidence="2">Protein of uncharacterized function (DUF2750)</fullName>
    </submittedName>
</protein>
<dbReference type="RefSeq" id="WP_025010527.1">
    <property type="nucleotide sequence ID" value="NZ_AP024609.1"/>
</dbReference>
<dbReference type="Proteomes" id="UP000254069">
    <property type="component" value="Unassembled WGS sequence"/>
</dbReference>
<dbReference type="Pfam" id="PF11042">
    <property type="entry name" value="DUF2750"/>
    <property type="match status" value="1"/>
</dbReference>
<organism evidence="2 3">
    <name type="scientific">Shewanella algae</name>
    <dbReference type="NCBI Taxonomy" id="38313"/>
    <lineage>
        <taxon>Bacteria</taxon>
        <taxon>Pseudomonadati</taxon>
        <taxon>Pseudomonadota</taxon>
        <taxon>Gammaproteobacteria</taxon>
        <taxon>Alteromonadales</taxon>
        <taxon>Shewanellaceae</taxon>
        <taxon>Shewanella</taxon>
    </lineage>
</organism>
<reference evidence="2 3" key="1">
    <citation type="submission" date="2018-06" db="EMBL/GenBank/DDBJ databases">
        <authorList>
            <consortium name="Pathogen Informatics"/>
            <person name="Doyle S."/>
        </authorList>
    </citation>
    <scope>NUCLEOTIDE SEQUENCE [LARGE SCALE GENOMIC DNA]</scope>
    <source>
        <strain evidence="2 3">NCTC10738</strain>
    </source>
</reference>
<keyword evidence="3" id="KW-1185">Reference proteome</keyword>
<reference evidence="1" key="2">
    <citation type="submission" date="2021-05" db="EMBL/GenBank/DDBJ databases">
        <title>Molecular characterization for Shewanella algae harboring chromosomal blaOXA-55-like strains isolated from clinical and environment sample.</title>
        <authorList>
            <person name="Ohama Y."/>
            <person name="Aoki K."/>
            <person name="Harada S."/>
            <person name="Moriya K."/>
            <person name="Ishii Y."/>
            <person name="Tateda K."/>
        </authorList>
    </citation>
    <scope>NUCLEOTIDE SEQUENCE</scope>
    <source>
        <strain evidence="1">TUM17379</strain>
    </source>
</reference>
<evidence type="ECO:0000313" key="3">
    <source>
        <dbReference type="Proteomes" id="UP000254069"/>
    </source>
</evidence>
<dbReference type="Proteomes" id="UP000825078">
    <property type="component" value="Chromosome"/>
</dbReference>
<dbReference type="EMBL" id="UGYO01000001">
    <property type="protein sequence ID" value="SUI81755.1"/>
    <property type="molecule type" value="Genomic_DNA"/>
</dbReference>
<proteinExistence type="predicted"/>
<gene>
    <name evidence="2" type="ORF">NCTC10738_02869</name>
    <name evidence="1" type="ORF">TUM17379_31090</name>
</gene>
<dbReference type="EMBL" id="AP024613">
    <property type="protein sequence ID" value="BCV46091.1"/>
    <property type="molecule type" value="Genomic_DNA"/>
</dbReference>